<keyword evidence="2" id="KW-1185">Reference proteome</keyword>
<proteinExistence type="predicted"/>
<name>A0A2T1DSH8_9CYAN</name>
<accession>A0A2T1DSH8</accession>
<evidence type="ECO:0000313" key="2">
    <source>
        <dbReference type="Proteomes" id="UP000239576"/>
    </source>
</evidence>
<reference evidence="2" key="1">
    <citation type="submission" date="2018-02" db="EMBL/GenBank/DDBJ databases">
        <authorList>
            <person name="Moore K."/>
            <person name="Momper L."/>
        </authorList>
    </citation>
    <scope>NUCLEOTIDE SEQUENCE [LARGE SCALE GENOMIC DNA]</scope>
    <source>
        <strain evidence="2">ULC18</strain>
    </source>
</reference>
<organism evidence="1 2">
    <name type="scientific">Stenomitos frigidus ULC18</name>
    <dbReference type="NCBI Taxonomy" id="2107698"/>
    <lineage>
        <taxon>Bacteria</taxon>
        <taxon>Bacillati</taxon>
        <taxon>Cyanobacteriota</taxon>
        <taxon>Cyanophyceae</taxon>
        <taxon>Leptolyngbyales</taxon>
        <taxon>Leptolyngbyaceae</taxon>
        <taxon>Stenomitos</taxon>
    </lineage>
</organism>
<gene>
    <name evidence="1" type="ORF">C7B82_31095</name>
</gene>
<sequence>MELSVGLSLTKPNSVNADVRKPGMAAVGLNSVKTQPPMHDSVQLQKELVSRVCKQQKSITTDWWGRFSFFLEGYFG</sequence>
<comment type="caution">
    <text evidence="1">The sequence shown here is derived from an EMBL/GenBank/DDBJ whole genome shotgun (WGS) entry which is preliminary data.</text>
</comment>
<reference evidence="1 2" key="2">
    <citation type="submission" date="2018-03" db="EMBL/GenBank/DDBJ databases">
        <title>The ancient ancestry and fast evolution of plastids.</title>
        <authorList>
            <person name="Moore K.R."/>
            <person name="Magnabosco C."/>
            <person name="Momper L."/>
            <person name="Gold D.A."/>
            <person name="Bosak T."/>
            <person name="Fournier G.P."/>
        </authorList>
    </citation>
    <scope>NUCLEOTIDE SEQUENCE [LARGE SCALE GENOMIC DNA]</scope>
    <source>
        <strain evidence="1 2">ULC18</strain>
    </source>
</reference>
<dbReference type="Proteomes" id="UP000239576">
    <property type="component" value="Unassembled WGS sequence"/>
</dbReference>
<evidence type="ECO:0000313" key="1">
    <source>
        <dbReference type="EMBL" id="PSB23453.1"/>
    </source>
</evidence>
<dbReference type="AlphaFoldDB" id="A0A2T1DSH8"/>
<dbReference type="EMBL" id="PVWK01000166">
    <property type="protein sequence ID" value="PSB23453.1"/>
    <property type="molecule type" value="Genomic_DNA"/>
</dbReference>
<protein>
    <submittedName>
        <fullName evidence="1">Uncharacterized protein</fullName>
    </submittedName>
</protein>